<proteinExistence type="inferred from homology"/>
<organism evidence="5 6">
    <name type="scientific">Nonomuraea longicatena</name>
    <dbReference type="NCBI Taxonomy" id="83682"/>
    <lineage>
        <taxon>Bacteria</taxon>
        <taxon>Bacillati</taxon>
        <taxon>Actinomycetota</taxon>
        <taxon>Actinomycetes</taxon>
        <taxon>Streptosporangiales</taxon>
        <taxon>Streptosporangiaceae</taxon>
        <taxon>Nonomuraea</taxon>
    </lineage>
</organism>
<dbReference type="SMART" id="SM00825">
    <property type="entry name" value="PKS_KS"/>
    <property type="match status" value="1"/>
</dbReference>
<feature type="domain" description="Ketosynthase family 3 (KS3)" evidence="4">
    <location>
        <begin position="1"/>
        <end position="415"/>
    </location>
</feature>
<dbReference type="EMBL" id="BAAAHQ010000031">
    <property type="protein sequence ID" value="GAA0941743.1"/>
    <property type="molecule type" value="Genomic_DNA"/>
</dbReference>
<dbReference type="PROSITE" id="PS52004">
    <property type="entry name" value="KS3_2"/>
    <property type="match status" value="1"/>
</dbReference>
<sequence>MRRAVITGIGMCVPGGVGRKEFWEFITSGRTATRPISLFDASRFRSRLAAEVDWDPLAEGFTEHEVARYDRVLQFALHSLREALEDSGLSGSPAAPERTGVAVGTAIGATMSLDRQYAATSHLGERWLVDHTRADPWLFDYFVPSSMARELAWRAGAEGPATVVSTGCTSGMDSVGYALELIREGSADVVITGASDAPISPITSACFDAIKATTPRNDDPERACRPFDITRDGFVLGEGAAIIVLEEYEHARRRGAHVYAEVAGFATRCNAHHMTGLRADGAEMAEAITVSMAQARVNPEDFGYISAHGSGTRQNDLHETAAFKKALGAAAYGVPISSIKAAIGHALGSVGSIELAACALAIEHGVVPPTATLHDPDPQCDLDYTPRVARQARVDVALSVASGFGGFQSAAVLRGPRGRAA</sequence>
<dbReference type="CDD" id="cd00834">
    <property type="entry name" value="KAS_I_II"/>
    <property type="match status" value="1"/>
</dbReference>
<dbReference type="InterPro" id="IPR016039">
    <property type="entry name" value="Thiolase-like"/>
</dbReference>
<evidence type="ECO:0000313" key="6">
    <source>
        <dbReference type="Proteomes" id="UP001501578"/>
    </source>
</evidence>
<evidence type="ECO:0000256" key="2">
    <source>
        <dbReference type="ARBA" id="ARBA00022679"/>
    </source>
</evidence>
<dbReference type="Gene3D" id="3.40.47.10">
    <property type="match status" value="2"/>
</dbReference>
<evidence type="ECO:0000256" key="1">
    <source>
        <dbReference type="ARBA" id="ARBA00008467"/>
    </source>
</evidence>
<keyword evidence="6" id="KW-1185">Reference proteome</keyword>
<evidence type="ECO:0000259" key="4">
    <source>
        <dbReference type="PROSITE" id="PS52004"/>
    </source>
</evidence>
<dbReference type="PANTHER" id="PTHR11712">
    <property type="entry name" value="POLYKETIDE SYNTHASE-RELATED"/>
    <property type="match status" value="1"/>
</dbReference>
<name>A0ABP4AYN1_9ACTN</name>
<dbReference type="PANTHER" id="PTHR11712:SF336">
    <property type="entry name" value="3-OXOACYL-[ACYL-CARRIER-PROTEIN] SYNTHASE, MITOCHONDRIAL"/>
    <property type="match status" value="1"/>
</dbReference>
<dbReference type="InterPro" id="IPR020841">
    <property type="entry name" value="PKS_Beta-ketoAc_synthase_dom"/>
</dbReference>
<evidence type="ECO:0000313" key="5">
    <source>
        <dbReference type="EMBL" id="GAA0941743.1"/>
    </source>
</evidence>
<evidence type="ECO:0000256" key="3">
    <source>
        <dbReference type="RuleBase" id="RU003694"/>
    </source>
</evidence>
<protein>
    <submittedName>
        <fullName evidence="5">Beta-ketoacyl-[acyl-carrier-protein] synthase family protein</fullName>
    </submittedName>
</protein>
<dbReference type="Proteomes" id="UP001501578">
    <property type="component" value="Unassembled WGS sequence"/>
</dbReference>
<comment type="caution">
    <text evidence="5">The sequence shown here is derived from an EMBL/GenBank/DDBJ whole genome shotgun (WGS) entry which is preliminary data.</text>
</comment>
<dbReference type="Pfam" id="PF00109">
    <property type="entry name" value="ketoacyl-synt"/>
    <property type="match status" value="1"/>
</dbReference>
<dbReference type="InterPro" id="IPR014031">
    <property type="entry name" value="Ketoacyl_synth_C"/>
</dbReference>
<keyword evidence="2 3" id="KW-0808">Transferase</keyword>
<dbReference type="InterPro" id="IPR000794">
    <property type="entry name" value="Beta-ketoacyl_synthase"/>
</dbReference>
<comment type="similarity">
    <text evidence="1 3">Belongs to the thiolase-like superfamily. Beta-ketoacyl-ACP synthases family.</text>
</comment>
<reference evidence="6" key="1">
    <citation type="journal article" date="2019" name="Int. J. Syst. Evol. Microbiol.">
        <title>The Global Catalogue of Microorganisms (GCM) 10K type strain sequencing project: providing services to taxonomists for standard genome sequencing and annotation.</title>
        <authorList>
            <consortium name="The Broad Institute Genomics Platform"/>
            <consortium name="The Broad Institute Genome Sequencing Center for Infectious Disease"/>
            <person name="Wu L."/>
            <person name="Ma J."/>
        </authorList>
    </citation>
    <scope>NUCLEOTIDE SEQUENCE [LARGE SCALE GENOMIC DNA]</scope>
    <source>
        <strain evidence="6">JCM 11136</strain>
    </source>
</reference>
<dbReference type="InterPro" id="IPR014030">
    <property type="entry name" value="Ketoacyl_synth_N"/>
</dbReference>
<dbReference type="Pfam" id="PF02801">
    <property type="entry name" value="Ketoacyl-synt_C"/>
    <property type="match status" value="1"/>
</dbReference>
<accession>A0ABP4AYN1</accession>
<dbReference type="InterPro" id="IPR018201">
    <property type="entry name" value="Ketoacyl_synth_AS"/>
</dbReference>
<gene>
    <name evidence="5" type="ORF">GCM10009560_53940</name>
</gene>
<dbReference type="SUPFAM" id="SSF53901">
    <property type="entry name" value="Thiolase-like"/>
    <property type="match status" value="2"/>
</dbReference>
<dbReference type="PROSITE" id="PS00606">
    <property type="entry name" value="KS3_1"/>
    <property type="match status" value="1"/>
</dbReference>